<evidence type="ECO:0000256" key="1">
    <source>
        <dbReference type="SAM" id="MobiDB-lite"/>
    </source>
</evidence>
<protein>
    <submittedName>
        <fullName evidence="2">Uncharacterized protein</fullName>
    </submittedName>
</protein>
<dbReference type="RefSeq" id="WP_046007507.1">
    <property type="nucleotide sequence ID" value="NZ_JXYA01000162.1"/>
</dbReference>
<feature type="region of interest" description="Disordered" evidence="1">
    <location>
        <begin position="18"/>
        <end position="38"/>
    </location>
</feature>
<dbReference type="Proteomes" id="UP000033452">
    <property type="component" value="Unassembled WGS sequence"/>
</dbReference>
<comment type="caution">
    <text evidence="2">The sequence shown here is derived from an EMBL/GenBank/DDBJ whole genome shotgun (WGS) entry which is preliminary data.</text>
</comment>
<keyword evidence="3" id="KW-1185">Reference proteome</keyword>
<dbReference type="EMBL" id="JXYA01000162">
    <property type="protein sequence ID" value="KJZ02350.1"/>
    <property type="molecule type" value="Genomic_DNA"/>
</dbReference>
<evidence type="ECO:0000313" key="3">
    <source>
        <dbReference type="Proteomes" id="UP000033452"/>
    </source>
</evidence>
<organism evidence="2 3">
    <name type="scientific">Pseudoalteromonas rubra</name>
    <dbReference type="NCBI Taxonomy" id="43658"/>
    <lineage>
        <taxon>Bacteria</taxon>
        <taxon>Pseudomonadati</taxon>
        <taxon>Pseudomonadota</taxon>
        <taxon>Gammaproteobacteria</taxon>
        <taxon>Alteromonadales</taxon>
        <taxon>Pseudoalteromonadaceae</taxon>
        <taxon>Pseudoalteromonas</taxon>
    </lineage>
</organism>
<name>A0A0F4Q4P4_9GAMM</name>
<dbReference type="PATRIC" id="fig|43658.5.peg.5128"/>
<reference evidence="2 3" key="1">
    <citation type="journal article" date="2015" name="BMC Genomics">
        <title>Genome mining reveals unlocked bioactive potential of marine Gram-negative bacteria.</title>
        <authorList>
            <person name="Machado H."/>
            <person name="Sonnenschein E.C."/>
            <person name="Melchiorsen J."/>
            <person name="Gram L."/>
        </authorList>
    </citation>
    <scope>NUCLEOTIDE SEQUENCE [LARGE SCALE GENOMIC DNA]</scope>
    <source>
        <strain evidence="2 3">S2471</strain>
    </source>
</reference>
<sequence length="134" mass="13742">MKLRTLSNKALPSKLQAHVAGSNGNGNNPIIYPESNGKGKNLSTQQIAFVVGGNGSGNDPTKPQRQAIKVTDFGNGSGNNPVIYPESNGKGRKLSTKQITSVVGGSLGGGGGGEPVKPARAAVLTPEIIRDRNP</sequence>
<dbReference type="AlphaFoldDB" id="A0A0F4Q4P4"/>
<evidence type="ECO:0000313" key="2">
    <source>
        <dbReference type="EMBL" id="KJZ02350.1"/>
    </source>
</evidence>
<accession>A0A0F4Q4P4</accession>
<feature type="region of interest" description="Disordered" evidence="1">
    <location>
        <begin position="71"/>
        <end position="94"/>
    </location>
</feature>
<proteinExistence type="predicted"/>
<gene>
    <name evidence="2" type="ORF">TW77_24060</name>
</gene>